<gene>
    <name evidence="1" type="ORF">C9I89_09115</name>
</gene>
<dbReference type="EMBL" id="PYMC01000005">
    <property type="protein sequence ID" value="PSW05407.1"/>
    <property type="molecule type" value="Genomic_DNA"/>
</dbReference>
<sequence length="69" mass="8139">MKTEKQSSKKYPFQRGNLSSLINNIIQFYTKVFVTLFGDEMRTRHQKSKINVRSTCELSDHMKRDLGLD</sequence>
<dbReference type="AlphaFoldDB" id="A0A2T3MZK3"/>
<reference evidence="1 2" key="1">
    <citation type="submission" date="2018-03" db="EMBL/GenBank/DDBJ databases">
        <title>Whole genome sequencing of Histamine producing bacteria.</title>
        <authorList>
            <person name="Butler K."/>
        </authorList>
    </citation>
    <scope>NUCLEOTIDE SEQUENCE [LARGE SCALE GENOMIC DNA]</scope>
    <source>
        <strain evidence="1 2">DSM 16190</strain>
    </source>
</reference>
<organism evidence="1 2">
    <name type="scientific">Photobacterium lipolyticum</name>
    <dbReference type="NCBI Taxonomy" id="266810"/>
    <lineage>
        <taxon>Bacteria</taxon>
        <taxon>Pseudomonadati</taxon>
        <taxon>Pseudomonadota</taxon>
        <taxon>Gammaproteobacteria</taxon>
        <taxon>Vibrionales</taxon>
        <taxon>Vibrionaceae</taxon>
        <taxon>Photobacterium</taxon>
    </lineage>
</organism>
<evidence type="ECO:0000313" key="2">
    <source>
        <dbReference type="Proteomes" id="UP000240904"/>
    </source>
</evidence>
<proteinExistence type="predicted"/>
<protein>
    <submittedName>
        <fullName evidence="1">Uncharacterized protein</fullName>
    </submittedName>
</protein>
<comment type="caution">
    <text evidence="1">The sequence shown here is derived from an EMBL/GenBank/DDBJ whole genome shotgun (WGS) entry which is preliminary data.</text>
</comment>
<name>A0A2T3MZK3_9GAMM</name>
<evidence type="ECO:0000313" key="1">
    <source>
        <dbReference type="EMBL" id="PSW05407.1"/>
    </source>
</evidence>
<dbReference type="Proteomes" id="UP000240904">
    <property type="component" value="Unassembled WGS sequence"/>
</dbReference>
<dbReference type="OrthoDB" id="5906496at2"/>
<accession>A0A2T3MZK3</accession>
<keyword evidence="2" id="KW-1185">Reference proteome</keyword>